<dbReference type="Gene3D" id="2.60.40.2420">
    <property type="match status" value="1"/>
</dbReference>
<reference evidence="3" key="1">
    <citation type="submission" date="2022-06" db="EMBL/GenBank/DDBJ databases">
        <title>Devosia sp. XJ19-45 genome assembly.</title>
        <authorList>
            <person name="Li B."/>
            <person name="Cai M."/>
            <person name="Nie G."/>
            <person name="Li W."/>
        </authorList>
    </citation>
    <scope>NUCLEOTIDE SEQUENCE</scope>
    <source>
        <strain evidence="3">XJ19-45</strain>
    </source>
</reference>
<dbReference type="NCBIfam" id="NF041112">
    <property type="entry name" value="chap_CsgH_alph"/>
    <property type="match status" value="1"/>
</dbReference>
<evidence type="ECO:0000256" key="1">
    <source>
        <dbReference type="SAM" id="SignalP"/>
    </source>
</evidence>
<name>A0A9Q4FSR8_9HYPH</name>
<proteinExistence type="predicted"/>
<dbReference type="Proteomes" id="UP001060275">
    <property type="component" value="Unassembled WGS sequence"/>
</dbReference>
<keyword evidence="4" id="KW-1185">Reference proteome</keyword>
<evidence type="ECO:0000313" key="4">
    <source>
        <dbReference type="Proteomes" id="UP001060275"/>
    </source>
</evidence>
<protein>
    <recommendedName>
        <fullName evidence="2">CsgH-like domain-containing protein</fullName>
    </recommendedName>
</protein>
<dbReference type="InterPro" id="IPR053722">
    <property type="entry name" value="Curli_assembly_CsgC/AgfC"/>
</dbReference>
<keyword evidence="1" id="KW-0732">Signal</keyword>
<evidence type="ECO:0000313" key="3">
    <source>
        <dbReference type="EMBL" id="MCP8887124.1"/>
    </source>
</evidence>
<dbReference type="EMBL" id="JAMWDU010000003">
    <property type="protein sequence ID" value="MCP8887124.1"/>
    <property type="molecule type" value="Genomic_DNA"/>
</dbReference>
<feature type="signal peptide" evidence="1">
    <location>
        <begin position="1"/>
        <end position="25"/>
    </location>
</feature>
<sequence length="128" mass="12738">MVYSSFRIGIIALGALAIAGVAAQAGSNGTAGVLDCGISTKTERGMMSVEGVLTSPVAMSGDYRFSLRSQSTGGSSNISQGGQFTVAPGTAVSLGKVLVNAGSSIDVDFTIASDGQQFNCSGPLTAHT</sequence>
<organism evidence="3 4">
    <name type="scientific">Devosia ureilytica</name>
    <dbReference type="NCBI Taxonomy" id="2952754"/>
    <lineage>
        <taxon>Bacteria</taxon>
        <taxon>Pseudomonadati</taxon>
        <taxon>Pseudomonadota</taxon>
        <taxon>Alphaproteobacteria</taxon>
        <taxon>Hyphomicrobiales</taxon>
        <taxon>Devosiaceae</taxon>
        <taxon>Devosia</taxon>
    </lineage>
</organism>
<dbReference type="RefSeq" id="WP_254674205.1">
    <property type="nucleotide sequence ID" value="NZ_JAMWDU010000003.1"/>
</dbReference>
<comment type="caution">
    <text evidence="3">The sequence shown here is derived from an EMBL/GenBank/DDBJ whole genome shotgun (WGS) entry which is preliminary data.</text>
</comment>
<dbReference type="Pfam" id="PF21112">
    <property type="entry name" value="CsgH"/>
    <property type="match status" value="1"/>
</dbReference>
<gene>
    <name evidence="3" type="ORF">NF348_08410</name>
</gene>
<dbReference type="InterPro" id="IPR047726">
    <property type="entry name" value="CsgH_dom"/>
</dbReference>
<dbReference type="AlphaFoldDB" id="A0A9Q4FSR8"/>
<evidence type="ECO:0000259" key="2">
    <source>
        <dbReference type="Pfam" id="PF21112"/>
    </source>
</evidence>
<accession>A0A9Q4FSR8</accession>
<feature type="chain" id="PRO_5040515868" description="CsgH-like domain-containing protein" evidence="1">
    <location>
        <begin position="26"/>
        <end position="128"/>
    </location>
</feature>
<feature type="domain" description="CsgH-like" evidence="2">
    <location>
        <begin position="35"/>
        <end position="120"/>
    </location>
</feature>
<dbReference type="InterPro" id="IPR048632">
    <property type="entry name" value="CsgH-like"/>
</dbReference>